<dbReference type="SMART" id="SM00220">
    <property type="entry name" value="S_TKc"/>
    <property type="match status" value="1"/>
</dbReference>
<feature type="domain" description="Gnk2-homologous" evidence="21">
    <location>
        <begin position="19"/>
        <end position="128"/>
    </location>
</feature>
<evidence type="ECO:0000256" key="19">
    <source>
        <dbReference type="SAM" id="SignalP"/>
    </source>
</evidence>
<evidence type="ECO:0000256" key="13">
    <source>
        <dbReference type="ARBA" id="ARBA00023170"/>
    </source>
</evidence>
<gene>
    <name evidence="22" type="ORF">MERR_LOCUS41561</name>
</gene>
<dbReference type="FunFam" id="3.30.430.20:FF:000009">
    <property type="entry name" value="Cysteine-rich receptor-like protein kinase 28"/>
    <property type="match status" value="1"/>
</dbReference>
<dbReference type="InterPro" id="IPR002902">
    <property type="entry name" value="GNK2"/>
</dbReference>
<evidence type="ECO:0000256" key="11">
    <source>
        <dbReference type="ARBA" id="ARBA00022989"/>
    </source>
</evidence>
<sequence length="661" mass="73984">MGKIFTVIIFSCYLLLQTSDDVNAACEGSLFAVNSTYSDNLNSLFSSLASNIVANDGFYNTSTGEGSNKVYGLALCGRGYEKQPCVNCVEQAIQESQQRCPNRMTSFRWTTRDSDNASCLVRYANHSVSANLQLWPPTLSDNPLNIEPPKSITLFRQEWEALANLTMQSATSAPDNSSVVLKFYSVIRAEFTEFSNVYMMMQCTPDILSSECNKCLRQCVLNFQNNNWGSQGGAGRLPSCYFRWDLYAIPGSYENMTRVSMISRDSSLPQGDAELNSGKRGRIICYIILKKKIRYATITIIVVPTVINVFVFVCLIIIFDRRRKSYMKTVNECSDSDGKSMLRFDLGMILTATNDFSLENKLGQGGFGTVYKGILPNGQEIAVKRLISGSGQGDTEFKNEVSLLTRLQHKNLVKLLGFCNEGDEAILVYELVPNSSLDHFIFDEEKRALLKWDVRFRIIEGIARGLVYLHEDSQLKIIHRDLKASNILLDADMNPKVADFGTARSFDTDETRAETRRIAGTRGYMAPEYMNFGQISAKSDVFSFGVMLLEIISGKRNNSFEGEGLAAFTRKRWVEGKPELVIDPFLIENQRNEIIKLIQIGLLCVQENAAERPTMNSVIVWLGSETITIPLPKGPAFTRNQSHSKNGTMSVSNVITELSCR</sequence>
<organism evidence="22 23">
    <name type="scientific">Microthlaspi erraticum</name>
    <dbReference type="NCBI Taxonomy" id="1685480"/>
    <lineage>
        <taxon>Eukaryota</taxon>
        <taxon>Viridiplantae</taxon>
        <taxon>Streptophyta</taxon>
        <taxon>Embryophyta</taxon>
        <taxon>Tracheophyta</taxon>
        <taxon>Spermatophyta</taxon>
        <taxon>Magnoliopsida</taxon>
        <taxon>eudicotyledons</taxon>
        <taxon>Gunneridae</taxon>
        <taxon>Pentapetalae</taxon>
        <taxon>rosids</taxon>
        <taxon>malvids</taxon>
        <taxon>Brassicales</taxon>
        <taxon>Brassicaceae</taxon>
        <taxon>Coluteocarpeae</taxon>
        <taxon>Microthlaspi</taxon>
    </lineage>
</organism>
<dbReference type="Proteomes" id="UP000467841">
    <property type="component" value="Unassembled WGS sequence"/>
</dbReference>
<keyword evidence="2" id="KW-0723">Serine/threonine-protein kinase</keyword>
<dbReference type="Pfam" id="PF01657">
    <property type="entry name" value="Stress-antifung"/>
    <property type="match status" value="2"/>
</dbReference>
<dbReference type="PANTHER" id="PTHR27002:SF994">
    <property type="entry name" value="CYSTEINE-RICH RECEPTOR-LIKE PROTEIN KINASE 39"/>
    <property type="match status" value="1"/>
</dbReference>
<dbReference type="AlphaFoldDB" id="A0A6D2KML1"/>
<dbReference type="Gene3D" id="3.30.200.20">
    <property type="entry name" value="Phosphorylase Kinase, domain 1"/>
    <property type="match status" value="1"/>
</dbReference>
<dbReference type="InterPro" id="IPR001245">
    <property type="entry name" value="Ser-Thr/Tyr_kinase_cat_dom"/>
</dbReference>
<keyword evidence="7" id="KW-0677">Repeat</keyword>
<evidence type="ECO:0000256" key="4">
    <source>
        <dbReference type="ARBA" id="ARBA00022679"/>
    </source>
</evidence>
<evidence type="ECO:0000256" key="12">
    <source>
        <dbReference type="ARBA" id="ARBA00023136"/>
    </source>
</evidence>
<feature type="transmembrane region" description="Helical" evidence="18">
    <location>
        <begin position="295"/>
        <end position="319"/>
    </location>
</feature>
<evidence type="ECO:0000256" key="8">
    <source>
        <dbReference type="ARBA" id="ARBA00022741"/>
    </source>
</evidence>
<keyword evidence="13" id="KW-0675">Receptor</keyword>
<dbReference type="InterPro" id="IPR038408">
    <property type="entry name" value="GNK2_sf"/>
</dbReference>
<feature type="chain" id="PRO_5025658691" description="Cysteine-rich receptor-like protein kinase 39" evidence="19">
    <location>
        <begin position="25"/>
        <end position="661"/>
    </location>
</feature>
<comment type="caution">
    <text evidence="22">The sequence shown here is derived from an EMBL/GenBank/DDBJ whole genome shotgun (WGS) entry which is preliminary data.</text>
</comment>
<evidence type="ECO:0000256" key="6">
    <source>
        <dbReference type="ARBA" id="ARBA00022729"/>
    </source>
</evidence>
<dbReference type="InterPro" id="IPR011009">
    <property type="entry name" value="Kinase-like_dom_sf"/>
</dbReference>
<keyword evidence="12 18" id="KW-0472">Membrane</keyword>
<protein>
    <recommendedName>
        <fullName evidence="24">Cysteine-rich receptor-like protein kinase 39</fullName>
    </recommendedName>
</protein>
<evidence type="ECO:0000256" key="14">
    <source>
        <dbReference type="ARBA" id="ARBA00023180"/>
    </source>
</evidence>
<evidence type="ECO:0000259" key="20">
    <source>
        <dbReference type="PROSITE" id="PS50011"/>
    </source>
</evidence>
<accession>A0A6D2KML1</accession>
<reference evidence="22" key="1">
    <citation type="submission" date="2020-01" db="EMBL/GenBank/DDBJ databases">
        <authorList>
            <person name="Mishra B."/>
        </authorList>
    </citation>
    <scope>NUCLEOTIDE SEQUENCE [LARGE SCALE GENOMIC DNA]</scope>
</reference>
<keyword evidence="8 17" id="KW-0547">Nucleotide-binding</keyword>
<dbReference type="GO" id="GO:0005886">
    <property type="term" value="C:plasma membrane"/>
    <property type="evidence" value="ECO:0007669"/>
    <property type="project" value="TreeGrafter"/>
</dbReference>
<keyword evidence="3" id="KW-0597">Phosphoprotein</keyword>
<keyword evidence="5 18" id="KW-0812">Transmembrane</keyword>
<keyword evidence="10 17" id="KW-0067">ATP-binding</keyword>
<dbReference type="FunFam" id="3.30.430.20:FF:000007">
    <property type="entry name" value="Cysteine-rich receptor-like protein kinase 11"/>
    <property type="match status" value="1"/>
</dbReference>
<dbReference type="SUPFAM" id="SSF56112">
    <property type="entry name" value="Protein kinase-like (PK-like)"/>
    <property type="match status" value="1"/>
</dbReference>
<keyword evidence="4" id="KW-0808">Transferase</keyword>
<comment type="catalytic activity">
    <reaction evidence="16">
        <text>L-threonyl-[protein] + ATP = O-phospho-L-threonyl-[protein] + ADP + H(+)</text>
        <dbReference type="Rhea" id="RHEA:46608"/>
        <dbReference type="Rhea" id="RHEA-COMP:11060"/>
        <dbReference type="Rhea" id="RHEA-COMP:11605"/>
        <dbReference type="ChEBI" id="CHEBI:15378"/>
        <dbReference type="ChEBI" id="CHEBI:30013"/>
        <dbReference type="ChEBI" id="CHEBI:30616"/>
        <dbReference type="ChEBI" id="CHEBI:61977"/>
        <dbReference type="ChEBI" id="CHEBI:456216"/>
    </reaction>
</comment>
<dbReference type="InterPro" id="IPR000719">
    <property type="entry name" value="Prot_kinase_dom"/>
</dbReference>
<keyword evidence="23" id="KW-1185">Reference proteome</keyword>
<evidence type="ECO:0000256" key="5">
    <source>
        <dbReference type="ARBA" id="ARBA00022692"/>
    </source>
</evidence>
<keyword evidence="9" id="KW-0418">Kinase</keyword>
<feature type="binding site" evidence="17">
    <location>
        <position position="384"/>
    </location>
    <ligand>
        <name>ATP</name>
        <dbReference type="ChEBI" id="CHEBI:30616"/>
    </ligand>
</feature>
<keyword evidence="11 18" id="KW-1133">Transmembrane helix</keyword>
<dbReference type="PROSITE" id="PS51473">
    <property type="entry name" value="GNK2"/>
    <property type="match status" value="2"/>
</dbReference>
<dbReference type="GO" id="GO:0009737">
    <property type="term" value="P:response to abscisic acid"/>
    <property type="evidence" value="ECO:0007669"/>
    <property type="project" value="UniProtKB-ARBA"/>
</dbReference>
<feature type="domain" description="Protein kinase" evidence="20">
    <location>
        <begin position="356"/>
        <end position="661"/>
    </location>
</feature>
<dbReference type="GO" id="GO:0004674">
    <property type="term" value="F:protein serine/threonine kinase activity"/>
    <property type="evidence" value="ECO:0007669"/>
    <property type="project" value="UniProtKB-KW"/>
</dbReference>
<evidence type="ECO:0000313" key="22">
    <source>
        <dbReference type="EMBL" id="CAA7054325.1"/>
    </source>
</evidence>
<dbReference type="PANTHER" id="PTHR27002">
    <property type="entry name" value="RECEPTOR-LIKE SERINE/THREONINE-PROTEIN KINASE SD1-8"/>
    <property type="match status" value="1"/>
</dbReference>
<evidence type="ECO:0000256" key="1">
    <source>
        <dbReference type="ARBA" id="ARBA00004167"/>
    </source>
</evidence>
<dbReference type="PROSITE" id="PS00107">
    <property type="entry name" value="PROTEIN_KINASE_ATP"/>
    <property type="match status" value="1"/>
</dbReference>
<proteinExistence type="predicted"/>
<evidence type="ECO:0000256" key="17">
    <source>
        <dbReference type="PROSITE-ProRule" id="PRU10141"/>
    </source>
</evidence>
<dbReference type="GO" id="GO:0005524">
    <property type="term" value="F:ATP binding"/>
    <property type="evidence" value="ECO:0007669"/>
    <property type="project" value="UniProtKB-UniRule"/>
</dbReference>
<evidence type="ECO:0000256" key="16">
    <source>
        <dbReference type="ARBA" id="ARBA00047951"/>
    </source>
</evidence>
<name>A0A6D2KML1_9BRAS</name>
<keyword evidence="14" id="KW-0325">Glycoprotein</keyword>
<evidence type="ECO:0000256" key="18">
    <source>
        <dbReference type="SAM" id="Phobius"/>
    </source>
</evidence>
<dbReference type="FunFam" id="3.30.200.20:FF:000142">
    <property type="entry name" value="Cysteine-rich receptor-like protein kinase 10"/>
    <property type="match status" value="1"/>
</dbReference>
<evidence type="ECO:0000256" key="7">
    <source>
        <dbReference type="ARBA" id="ARBA00022737"/>
    </source>
</evidence>
<feature type="signal peptide" evidence="19">
    <location>
        <begin position="1"/>
        <end position="24"/>
    </location>
</feature>
<dbReference type="CDD" id="cd14066">
    <property type="entry name" value="STKc_IRAK"/>
    <property type="match status" value="1"/>
</dbReference>
<comment type="catalytic activity">
    <reaction evidence="15">
        <text>L-seryl-[protein] + ATP = O-phospho-L-seryl-[protein] + ADP + H(+)</text>
        <dbReference type="Rhea" id="RHEA:17989"/>
        <dbReference type="Rhea" id="RHEA-COMP:9863"/>
        <dbReference type="Rhea" id="RHEA-COMP:11604"/>
        <dbReference type="ChEBI" id="CHEBI:15378"/>
        <dbReference type="ChEBI" id="CHEBI:29999"/>
        <dbReference type="ChEBI" id="CHEBI:30616"/>
        <dbReference type="ChEBI" id="CHEBI:83421"/>
        <dbReference type="ChEBI" id="CHEBI:456216"/>
    </reaction>
</comment>
<dbReference type="Gene3D" id="1.10.510.10">
    <property type="entry name" value="Transferase(Phosphotransferase) domain 1"/>
    <property type="match status" value="1"/>
</dbReference>
<dbReference type="EMBL" id="CACVBM020001573">
    <property type="protein sequence ID" value="CAA7054325.1"/>
    <property type="molecule type" value="Genomic_DNA"/>
</dbReference>
<dbReference type="PROSITE" id="PS50011">
    <property type="entry name" value="PROTEIN_KINASE_DOM"/>
    <property type="match status" value="1"/>
</dbReference>
<comment type="subcellular location">
    <subcellularLocation>
        <location evidence="1">Membrane</location>
        <topology evidence="1">Single-pass membrane protein</topology>
    </subcellularLocation>
</comment>
<dbReference type="InterPro" id="IPR017441">
    <property type="entry name" value="Protein_kinase_ATP_BS"/>
</dbReference>
<feature type="domain" description="Gnk2-homologous" evidence="21">
    <location>
        <begin position="134"/>
        <end position="249"/>
    </location>
</feature>
<dbReference type="OrthoDB" id="547665at2759"/>
<evidence type="ECO:0000256" key="3">
    <source>
        <dbReference type="ARBA" id="ARBA00022553"/>
    </source>
</evidence>
<evidence type="ECO:0008006" key="24">
    <source>
        <dbReference type="Google" id="ProtNLM"/>
    </source>
</evidence>
<evidence type="ECO:0000256" key="9">
    <source>
        <dbReference type="ARBA" id="ARBA00022777"/>
    </source>
</evidence>
<evidence type="ECO:0000313" key="23">
    <source>
        <dbReference type="Proteomes" id="UP000467841"/>
    </source>
</evidence>
<dbReference type="PROSITE" id="PS00108">
    <property type="entry name" value="PROTEIN_KINASE_ST"/>
    <property type="match status" value="1"/>
</dbReference>
<evidence type="ECO:0000256" key="10">
    <source>
        <dbReference type="ARBA" id="ARBA00022840"/>
    </source>
</evidence>
<evidence type="ECO:0000256" key="2">
    <source>
        <dbReference type="ARBA" id="ARBA00022527"/>
    </source>
</evidence>
<dbReference type="Gene3D" id="3.30.430.20">
    <property type="entry name" value="Gnk2 domain, C-X8-C-X2-C motif"/>
    <property type="match status" value="2"/>
</dbReference>
<evidence type="ECO:0000259" key="21">
    <source>
        <dbReference type="PROSITE" id="PS51473"/>
    </source>
</evidence>
<keyword evidence="6 19" id="KW-0732">Signal</keyword>
<dbReference type="Pfam" id="PF07714">
    <property type="entry name" value="PK_Tyr_Ser-Thr"/>
    <property type="match status" value="1"/>
</dbReference>
<dbReference type="FunFam" id="1.10.510.10:FF:000343">
    <property type="entry name" value="Cysteine-rich receptor-like protein kinase 28"/>
    <property type="match status" value="1"/>
</dbReference>
<dbReference type="CDD" id="cd23509">
    <property type="entry name" value="Gnk2-like"/>
    <property type="match status" value="2"/>
</dbReference>
<dbReference type="InterPro" id="IPR008271">
    <property type="entry name" value="Ser/Thr_kinase_AS"/>
</dbReference>
<evidence type="ECO:0000256" key="15">
    <source>
        <dbReference type="ARBA" id="ARBA00047558"/>
    </source>
</evidence>